<evidence type="ECO:0000313" key="1">
    <source>
        <dbReference type="EMBL" id="KAG9226734.1"/>
    </source>
</evidence>
<comment type="caution">
    <text evidence="1">The sequence shown here is derived from an EMBL/GenBank/DDBJ whole genome shotgun (WGS) entry which is preliminary data.</text>
</comment>
<name>A0ACB7JAA0_PLECO</name>
<keyword evidence="2" id="KW-1185">Reference proteome</keyword>
<sequence>MTQPIPSSSGRKRALSDAPAQNDSRPKKKRVDGGADAATMHSNAASSRDKKKRRKKKRRLSITAHGEEASVVAETAQSSTSRTSPAAAHASSGSTPDSGRYANSRRTFIHGRRQLPLSAKVKGKRKAALGSASQPPQLVTTDTTVEEEEKAEDATISEPGRSTQVATDGSAVIIARLGRELEESKKLLSVHKNTLASLTNSLTCQICVDLMHKPYLLTPCGHLACHNCLVRWFTEPRDGGGNTVPPGLDIPLPGTAEPNPSQANPLPPRRLDYIRRPKTCPHCRARILSRPVEVYGVKAMVNILAHSGLVSGFSASPDDDGNVNRSEANTLADGASSSPNLRASKDPWAGIFPPVHSVHGGGLLSALADLPFYNGGRWPRPHATLDNGTTNEGNQRGAPSVPLETLDTHGFHDREDGVYRCVACMHEIWDGVCSNEACGRTYAGHDIDDESDQDHWLGGVGVDDDSESEEGNRIFNDILRAQLGLDDDADEDSLYADFTEDERDLVGPLDGAVARFGQPPSDAEHPQYRIGYRVGRDDGYNEGYDEGFEEGLVEGRYEGGSRSHVRIPLIDEDEEDEEDDGYEGSFIDDDDAGGVVLPLGARLSPWIDEDVDIDDDPGSDQARRSTSSRRNVLVSDEEDEEDEEDDEADIFPIMQPGRTRRLAVLPSSDSDS</sequence>
<accession>A0ACB7JAA0</accession>
<gene>
    <name evidence="1" type="ORF">CCMSSC00406_0008434</name>
</gene>
<evidence type="ECO:0000313" key="2">
    <source>
        <dbReference type="Proteomes" id="UP000824881"/>
    </source>
</evidence>
<proteinExistence type="predicted"/>
<dbReference type="EMBL" id="WQMT02000002">
    <property type="protein sequence ID" value="KAG9226734.1"/>
    <property type="molecule type" value="Genomic_DNA"/>
</dbReference>
<protein>
    <submittedName>
        <fullName evidence="1">Uncharacterized protein</fullName>
    </submittedName>
</protein>
<organism evidence="1 2">
    <name type="scientific">Pleurotus cornucopiae</name>
    <name type="common">Cornucopia mushroom</name>
    <dbReference type="NCBI Taxonomy" id="5321"/>
    <lineage>
        <taxon>Eukaryota</taxon>
        <taxon>Fungi</taxon>
        <taxon>Dikarya</taxon>
        <taxon>Basidiomycota</taxon>
        <taxon>Agaricomycotina</taxon>
        <taxon>Agaricomycetes</taxon>
        <taxon>Agaricomycetidae</taxon>
        <taxon>Agaricales</taxon>
        <taxon>Pleurotineae</taxon>
        <taxon>Pleurotaceae</taxon>
        <taxon>Pleurotus</taxon>
    </lineage>
</organism>
<dbReference type="Proteomes" id="UP000824881">
    <property type="component" value="Unassembled WGS sequence"/>
</dbReference>
<reference evidence="1 2" key="1">
    <citation type="journal article" date="2021" name="Appl. Environ. Microbiol.">
        <title>Genetic linkage and physical mapping for an oyster mushroom Pleurotus cornucopiae and QTL analysis for the trait cap color.</title>
        <authorList>
            <person name="Zhang Y."/>
            <person name="Gao W."/>
            <person name="Sonnenberg A."/>
            <person name="Chen Q."/>
            <person name="Zhang J."/>
            <person name="Huang C."/>
        </authorList>
    </citation>
    <scope>NUCLEOTIDE SEQUENCE [LARGE SCALE GENOMIC DNA]</scope>
    <source>
        <strain evidence="1">CCMSSC00406</strain>
    </source>
</reference>